<dbReference type="InterPro" id="IPR051795">
    <property type="entry name" value="Glycosyl_Hydrlase_43"/>
</dbReference>
<dbReference type="SUPFAM" id="SSF75005">
    <property type="entry name" value="Arabinanase/levansucrase/invertase"/>
    <property type="match status" value="1"/>
</dbReference>
<dbReference type="PANTHER" id="PTHR42812">
    <property type="entry name" value="BETA-XYLOSIDASE"/>
    <property type="match status" value="1"/>
</dbReference>
<reference evidence="6 7" key="1">
    <citation type="submission" date="2015-04" db="EMBL/GenBank/DDBJ databases">
        <title>Draft Genome Sequence of the Novel Agar-Digesting Marine Bacterium Q1.</title>
        <authorList>
            <person name="Li Y."/>
            <person name="Li D."/>
            <person name="Chen G."/>
            <person name="Du Z."/>
        </authorList>
    </citation>
    <scope>NUCLEOTIDE SEQUENCE [LARGE SCALE GENOMIC DNA]</scope>
    <source>
        <strain evidence="6 7">Q1</strain>
    </source>
</reference>
<dbReference type="GO" id="GO:0004553">
    <property type="term" value="F:hydrolase activity, hydrolyzing O-glycosyl compounds"/>
    <property type="evidence" value="ECO:0007669"/>
    <property type="project" value="InterPro"/>
</dbReference>
<accession>A0A0J8JQ50</accession>
<dbReference type="Proteomes" id="UP000037600">
    <property type="component" value="Unassembled WGS sequence"/>
</dbReference>
<dbReference type="OrthoDB" id="9794572at2"/>
<keyword evidence="3 4" id="KW-0326">Glycosidase</keyword>
<evidence type="ECO:0000256" key="2">
    <source>
        <dbReference type="ARBA" id="ARBA00022801"/>
    </source>
</evidence>
<evidence type="ECO:0000256" key="4">
    <source>
        <dbReference type="RuleBase" id="RU361187"/>
    </source>
</evidence>
<name>A0A0J8JQ50_9ALTE</name>
<evidence type="ECO:0000313" key="6">
    <source>
        <dbReference type="EMBL" id="KMT66836.1"/>
    </source>
</evidence>
<dbReference type="Pfam" id="PF04616">
    <property type="entry name" value="Glyco_hydro_43"/>
    <property type="match status" value="1"/>
</dbReference>
<feature type="chain" id="PRO_5005301571" description="Glycoside hydrolase" evidence="5">
    <location>
        <begin position="19"/>
        <end position="401"/>
    </location>
</feature>
<dbReference type="GO" id="GO:0005975">
    <property type="term" value="P:carbohydrate metabolic process"/>
    <property type="evidence" value="ECO:0007669"/>
    <property type="project" value="InterPro"/>
</dbReference>
<evidence type="ECO:0008006" key="8">
    <source>
        <dbReference type="Google" id="ProtNLM"/>
    </source>
</evidence>
<dbReference type="InterPro" id="IPR006710">
    <property type="entry name" value="Glyco_hydro_43"/>
</dbReference>
<keyword evidence="2 4" id="KW-0378">Hydrolase</keyword>
<gene>
    <name evidence="6" type="ORF">XM47_01605</name>
</gene>
<comment type="caution">
    <text evidence="6">The sequence shown here is derived from an EMBL/GenBank/DDBJ whole genome shotgun (WGS) entry which is preliminary data.</text>
</comment>
<dbReference type="STRING" id="1513271.XM47_01605"/>
<organism evidence="6 7">
    <name type="scientific">Catenovulum maritimum</name>
    <dbReference type="NCBI Taxonomy" id="1513271"/>
    <lineage>
        <taxon>Bacteria</taxon>
        <taxon>Pseudomonadati</taxon>
        <taxon>Pseudomonadota</taxon>
        <taxon>Gammaproteobacteria</taxon>
        <taxon>Alteromonadales</taxon>
        <taxon>Alteromonadaceae</taxon>
        <taxon>Catenovulum</taxon>
    </lineage>
</organism>
<dbReference type="Gene3D" id="2.115.10.20">
    <property type="entry name" value="Glycosyl hydrolase domain, family 43"/>
    <property type="match status" value="1"/>
</dbReference>
<comment type="similarity">
    <text evidence="1 4">Belongs to the glycosyl hydrolase 43 family.</text>
</comment>
<protein>
    <recommendedName>
        <fullName evidence="8">Glycoside hydrolase</fullName>
    </recommendedName>
</protein>
<evidence type="ECO:0000256" key="5">
    <source>
        <dbReference type="SAM" id="SignalP"/>
    </source>
</evidence>
<proteinExistence type="inferred from homology"/>
<keyword evidence="7" id="KW-1185">Reference proteome</keyword>
<dbReference type="RefSeq" id="WP_048688624.1">
    <property type="nucleotide sequence ID" value="NZ_KQ130482.1"/>
</dbReference>
<evidence type="ECO:0000256" key="1">
    <source>
        <dbReference type="ARBA" id="ARBA00009865"/>
    </source>
</evidence>
<evidence type="ECO:0000256" key="3">
    <source>
        <dbReference type="ARBA" id="ARBA00023295"/>
    </source>
</evidence>
<keyword evidence="5" id="KW-0732">Signal</keyword>
<dbReference type="InterPro" id="IPR023296">
    <property type="entry name" value="Glyco_hydro_beta-prop_sf"/>
</dbReference>
<sequence>MLNNLLLKKCLLTIAASASLFILSCTHTIDNINTTSEQNKTFEFSYQNPITSGIDKDGIRDAQIFRDGDWWYMTGTSYPHWSRQEDEASGKLNKGVILYRSKNLTDWENRGYIVQPVGKHKWYYRRFWAPEIQKVEGKYYALFNARNDELGYVGQYTGYAVSDKIEGPYTVVTEEKPLTGGNDLTFYHENGTTWAFWNQGHKKGIRFAEINLAKGEFTTEPQTAIKAGPLDYAYDDKGKLLKEPGYDGRPKPKVAKYYEWDSIGIEGAYVIKEKGTYYLFYSSWTRGYEIGYATAKSITGPWTKHSNNPFYGAMNKQVTEERGFKYTGDVNSPFNHVGHNAIFRGPDGRLWLSCHGIAHGKSPFLVMDPIWIDEDGALKSDGPTYTKQTIKLTAEQYKLVK</sequence>
<evidence type="ECO:0000313" key="7">
    <source>
        <dbReference type="Proteomes" id="UP000037600"/>
    </source>
</evidence>
<dbReference type="EMBL" id="LAZL01000002">
    <property type="protein sequence ID" value="KMT66836.1"/>
    <property type="molecule type" value="Genomic_DNA"/>
</dbReference>
<dbReference type="AlphaFoldDB" id="A0A0J8JQ50"/>
<dbReference type="PANTHER" id="PTHR42812:SF5">
    <property type="entry name" value="ENDO-ARABINASE"/>
    <property type="match status" value="1"/>
</dbReference>
<feature type="signal peptide" evidence="5">
    <location>
        <begin position="1"/>
        <end position="18"/>
    </location>
</feature>